<evidence type="ECO:0000313" key="2">
    <source>
        <dbReference type="Proteomes" id="UP000198992"/>
    </source>
</evidence>
<reference evidence="1 2" key="1">
    <citation type="submission" date="2016-10" db="EMBL/GenBank/DDBJ databases">
        <authorList>
            <person name="de Groot N.N."/>
        </authorList>
    </citation>
    <scope>NUCLEOTIDE SEQUENCE [LARGE SCALE GENOMIC DNA]</scope>
    <source>
        <strain evidence="1 2">MT12</strain>
    </source>
</reference>
<dbReference type="AlphaFoldDB" id="A0A1H5I191"/>
<gene>
    <name evidence="1" type="ORF">SAMN05444164_7732</name>
</gene>
<sequence>MIGAFRNFGCWPEAATAASVRELSPLFPECDLFGVIAVHHQYGHRHPS</sequence>
<proteinExistence type="predicted"/>
<protein>
    <submittedName>
        <fullName evidence="1">Uncharacterized protein</fullName>
    </submittedName>
</protein>
<name>A0A1H5I191_9BRAD</name>
<dbReference type="Proteomes" id="UP000198992">
    <property type="component" value="Unassembled WGS sequence"/>
</dbReference>
<evidence type="ECO:0000313" key="1">
    <source>
        <dbReference type="EMBL" id="SEE34156.1"/>
    </source>
</evidence>
<dbReference type="EMBL" id="FNTH01000001">
    <property type="protein sequence ID" value="SEE34156.1"/>
    <property type="molecule type" value="Genomic_DNA"/>
</dbReference>
<organism evidence="1 2">
    <name type="scientific">Bradyrhizobium erythrophlei</name>
    <dbReference type="NCBI Taxonomy" id="1437360"/>
    <lineage>
        <taxon>Bacteria</taxon>
        <taxon>Pseudomonadati</taxon>
        <taxon>Pseudomonadota</taxon>
        <taxon>Alphaproteobacteria</taxon>
        <taxon>Hyphomicrobiales</taxon>
        <taxon>Nitrobacteraceae</taxon>
        <taxon>Bradyrhizobium</taxon>
    </lineage>
</organism>
<accession>A0A1H5I191</accession>